<keyword evidence="7" id="KW-1133">Transmembrane helix</keyword>
<evidence type="ECO:0000256" key="2">
    <source>
        <dbReference type="ARBA" id="ARBA00022614"/>
    </source>
</evidence>
<evidence type="ECO:0000256" key="4">
    <source>
        <dbReference type="ARBA" id="ARBA00022737"/>
    </source>
</evidence>
<dbReference type="Gene3D" id="1.10.510.10">
    <property type="entry name" value="Transferase(Phosphotransferase) domain 1"/>
    <property type="match status" value="1"/>
</dbReference>
<dbReference type="Pfam" id="PF13855">
    <property type="entry name" value="LRR_8"/>
    <property type="match status" value="1"/>
</dbReference>
<evidence type="ECO:0000256" key="3">
    <source>
        <dbReference type="ARBA" id="ARBA00022692"/>
    </source>
</evidence>
<dbReference type="InterPro" id="IPR058922">
    <property type="entry name" value="WHD_DRP"/>
</dbReference>
<dbReference type="Pfam" id="PF23559">
    <property type="entry name" value="WHD_DRP"/>
    <property type="match status" value="1"/>
</dbReference>
<dbReference type="InterPro" id="IPR008271">
    <property type="entry name" value="Ser/Thr_kinase_AS"/>
</dbReference>
<dbReference type="GO" id="GO:0005524">
    <property type="term" value="F:ATP binding"/>
    <property type="evidence" value="ECO:0007669"/>
    <property type="project" value="InterPro"/>
</dbReference>
<evidence type="ECO:0000313" key="10">
    <source>
        <dbReference type="EMBL" id="KAH6832509.1"/>
    </source>
</evidence>
<proteinExistence type="predicted"/>
<evidence type="ECO:0000256" key="8">
    <source>
        <dbReference type="ARBA" id="ARBA00023136"/>
    </source>
</evidence>
<dbReference type="InterPro" id="IPR011009">
    <property type="entry name" value="Kinase-like_dom_sf"/>
</dbReference>
<dbReference type="EMBL" id="SDAM02000068">
    <property type="protein sequence ID" value="KAH6832509.1"/>
    <property type="molecule type" value="Genomic_DNA"/>
</dbReference>
<accession>A0AAD4P9Z9</accession>
<evidence type="ECO:0000259" key="9">
    <source>
        <dbReference type="PROSITE" id="PS50011"/>
    </source>
</evidence>
<dbReference type="Pfam" id="PF00069">
    <property type="entry name" value="Pkinase"/>
    <property type="match status" value="1"/>
</dbReference>
<protein>
    <recommendedName>
        <fullName evidence="9">Protein kinase domain-containing protein</fullName>
    </recommendedName>
</protein>
<dbReference type="InterPro" id="IPR001611">
    <property type="entry name" value="Leu-rich_rpt"/>
</dbReference>
<evidence type="ECO:0000313" key="11">
    <source>
        <dbReference type="Proteomes" id="UP001190926"/>
    </source>
</evidence>
<keyword evidence="2" id="KW-0433">Leucine-rich repeat</keyword>
<sequence>MEGYRSKQTAKSRWKIAWHVIVAALRFRSPAARRSEWRHFSSTIVEPDSPIYEPSRVSFQALDPSSDTSSAYDPCGAPPQQSRWRIVKHVIVATLRLLSTIGRDLKKAAALPHLELKSIISSSGKVYKVVHRQTGQTYALKEFLHDSSQRQQITSEIQILKQLDHPNLVKCYDVVFADADGLVFLLLEPLDRGFPSATSEFDLVSLAHQLLLGLNYLHRKQISHGDIKPSNIFVNHTGQLKLLYSGKTLSKTPLLSAEIGAVHDGFSWDIWSVGLCILKFSKCLNWFDGGARFNQDVVDLKALKLDSSLSHMDEDSVPSSSSSHSQNEGALLWKPSTELLRLLSSCMHTDVLKRWTAEQLVNHPFFNQLPLKKEVLIPPLKKENELFHEKEELMSSLKKKSKISIEDGDRGCDVESSKDPTTRVLPHVVPERCIEHCKLLFPDCDFEKDKLVLMWIAEECIELGVTKRMEDVGNLYFDALVQEKVIVPSKFDILHRQMKYKFNTCQVSDGLLKQFNYLRINGSHVGEIYHKETLHLSWQCRRLDRYVFDALKNFKQLRTLIMHEDCSDSINQLPNDIFVGLRLLKTLDMSRTSIEEIPGSIGKLESLRYLDISETPIKRLPESLGRLYCLQTLNLKACFGLVALPRGLGRLVNLRHLDLDIVSQLKSMPRGMGNLIKLQTLRAFIVGKNDGCGIGELKDMNEITGSFCISRLENVSNAEEAKEAALSDKKYIDKLELRWYNYGNDDFHDTTEILESLQPHFHLKELQLTFYGGLKLPSWISNPSYVDLASITLYKCINCDILPSIGELPSLKILHIMDMGNVRNISAVFCRNSETKALNAFPMLEKLTLDNMLTLEEWSGVEYGDFPCLRYVSIRYCPKLRVLPSLSHLCSLEHLEISHCTQLISLPEGSLPRLLEYLIISGCPEINERCRKDEGLDWSKIASVGNIWIDLEKISLD</sequence>
<dbReference type="Proteomes" id="UP001190926">
    <property type="component" value="Unassembled WGS sequence"/>
</dbReference>
<feature type="domain" description="Protein kinase" evidence="9">
    <location>
        <begin position="112"/>
        <end position="366"/>
    </location>
</feature>
<evidence type="ECO:0000256" key="1">
    <source>
        <dbReference type="ARBA" id="ARBA00004370"/>
    </source>
</evidence>
<dbReference type="SUPFAM" id="SSF56112">
    <property type="entry name" value="Protein kinase-like (PK-like)"/>
    <property type="match status" value="1"/>
</dbReference>
<evidence type="ECO:0000256" key="6">
    <source>
        <dbReference type="ARBA" id="ARBA00022840"/>
    </source>
</evidence>
<dbReference type="PANTHER" id="PTHR47186">
    <property type="entry name" value="LEUCINE-RICH REPEAT-CONTAINING PROTEIN 57"/>
    <property type="match status" value="1"/>
</dbReference>
<dbReference type="PANTHER" id="PTHR47186:SF24">
    <property type="entry name" value="DISEASE RESISTANCE RPP13-LIKE PROTEIN 1"/>
    <property type="match status" value="1"/>
</dbReference>
<evidence type="ECO:0000256" key="5">
    <source>
        <dbReference type="ARBA" id="ARBA00022741"/>
    </source>
</evidence>
<name>A0AAD4P9Z9_PERFH</name>
<keyword evidence="6" id="KW-0067">ATP-binding</keyword>
<keyword evidence="8" id="KW-0472">Membrane</keyword>
<dbReference type="PROSITE" id="PS50011">
    <property type="entry name" value="PROTEIN_KINASE_DOM"/>
    <property type="match status" value="1"/>
</dbReference>
<dbReference type="SUPFAM" id="SSF52058">
    <property type="entry name" value="L domain-like"/>
    <property type="match status" value="1"/>
</dbReference>
<comment type="subcellular location">
    <subcellularLocation>
        <location evidence="1">Membrane</location>
    </subcellularLocation>
</comment>
<reference evidence="10 11" key="1">
    <citation type="journal article" date="2021" name="Nat. Commun.">
        <title>Incipient diploidization of the medicinal plant Perilla within 10,000 years.</title>
        <authorList>
            <person name="Zhang Y."/>
            <person name="Shen Q."/>
            <person name="Leng L."/>
            <person name="Zhang D."/>
            <person name="Chen S."/>
            <person name="Shi Y."/>
            <person name="Ning Z."/>
            <person name="Chen S."/>
        </authorList>
    </citation>
    <scope>NUCLEOTIDE SEQUENCE [LARGE SCALE GENOMIC DNA]</scope>
    <source>
        <strain evidence="11">cv. PC099</strain>
    </source>
</reference>
<dbReference type="AlphaFoldDB" id="A0AAD4P9Z9"/>
<organism evidence="10 11">
    <name type="scientific">Perilla frutescens var. hirtella</name>
    <name type="common">Perilla citriodora</name>
    <name type="synonym">Perilla setoyensis</name>
    <dbReference type="NCBI Taxonomy" id="608512"/>
    <lineage>
        <taxon>Eukaryota</taxon>
        <taxon>Viridiplantae</taxon>
        <taxon>Streptophyta</taxon>
        <taxon>Embryophyta</taxon>
        <taxon>Tracheophyta</taxon>
        <taxon>Spermatophyta</taxon>
        <taxon>Magnoliopsida</taxon>
        <taxon>eudicotyledons</taxon>
        <taxon>Gunneridae</taxon>
        <taxon>Pentapetalae</taxon>
        <taxon>asterids</taxon>
        <taxon>lamiids</taxon>
        <taxon>Lamiales</taxon>
        <taxon>Lamiaceae</taxon>
        <taxon>Nepetoideae</taxon>
        <taxon>Elsholtzieae</taxon>
        <taxon>Perilla</taxon>
    </lineage>
</organism>
<keyword evidence="5" id="KW-0547">Nucleotide-binding</keyword>
<evidence type="ECO:0000256" key="7">
    <source>
        <dbReference type="ARBA" id="ARBA00022989"/>
    </source>
</evidence>
<dbReference type="Gene3D" id="3.30.200.20">
    <property type="entry name" value="Phosphorylase Kinase, domain 1"/>
    <property type="match status" value="1"/>
</dbReference>
<dbReference type="InterPro" id="IPR000719">
    <property type="entry name" value="Prot_kinase_dom"/>
</dbReference>
<dbReference type="SMART" id="SM00220">
    <property type="entry name" value="S_TKc"/>
    <property type="match status" value="1"/>
</dbReference>
<dbReference type="InterPro" id="IPR032675">
    <property type="entry name" value="LRR_dom_sf"/>
</dbReference>
<dbReference type="Gene3D" id="3.80.10.10">
    <property type="entry name" value="Ribonuclease Inhibitor"/>
    <property type="match status" value="2"/>
</dbReference>
<dbReference type="InterPro" id="IPR056789">
    <property type="entry name" value="LRR_R13L1-DRL21"/>
</dbReference>
<comment type="caution">
    <text evidence="10">The sequence shown here is derived from an EMBL/GenBank/DDBJ whole genome shotgun (WGS) entry which is preliminary data.</text>
</comment>
<dbReference type="GO" id="GO:0016020">
    <property type="term" value="C:membrane"/>
    <property type="evidence" value="ECO:0007669"/>
    <property type="project" value="UniProtKB-SubCell"/>
</dbReference>
<dbReference type="Pfam" id="PF25019">
    <property type="entry name" value="LRR_R13L1-DRL21"/>
    <property type="match status" value="1"/>
</dbReference>
<keyword evidence="11" id="KW-1185">Reference proteome</keyword>
<dbReference type="PROSITE" id="PS00108">
    <property type="entry name" value="PROTEIN_KINASE_ST"/>
    <property type="match status" value="1"/>
</dbReference>
<keyword evidence="4" id="KW-0677">Repeat</keyword>
<dbReference type="GO" id="GO:0004672">
    <property type="term" value="F:protein kinase activity"/>
    <property type="evidence" value="ECO:0007669"/>
    <property type="project" value="InterPro"/>
</dbReference>
<keyword evidence="3" id="KW-0812">Transmembrane</keyword>
<gene>
    <name evidence="10" type="ORF">C2S53_008181</name>
</gene>